<sequence length="382" mass="40345">MAMATPPIARFTHPHLPAAPPLPGAIRWSHGVSCTGVTASSFPRLVQFPSSHSCSHRLVVNAVSASHPQAAADSSASIELAFAVGANVTPHPDKVAKGGEDAYFVSNYGGGVIGIADGVGGWAEQNVDPALFSKEFMAHAEAAVSSEEMEFNAQMLLAKAHAATTSIGAATAIVALLERNGTLHVASVGDCGLRILRQGRIVFASQPQQHYFDCPYQFSSEEGGQSAADAVVFKAELKEGDTIVMGSDGLFDNVYDRDIEATLSIFGGSDQDSAQRSANALAALASKNSRDTTYESPYSKEAVQQGFDVPWYKKVLGKKLTGGKMDDITVIVSHVVKEQTPPVEAVIEEENPIPKTQDIGFDTPQTGGVEEQFPEGLAEGWA</sequence>
<feature type="domain" description="PPM-type phosphatase" evidence="3">
    <location>
        <begin position="83"/>
        <end position="335"/>
    </location>
</feature>
<dbReference type="Gene3D" id="3.60.40.10">
    <property type="entry name" value="PPM-type phosphatase domain"/>
    <property type="match status" value="1"/>
</dbReference>
<comment type="cofactor">
    <cofactor evidence="1">
        <name>Mg(2+)</name>
        <dbReference type="ChEBI" id="CHEBI:18420"/>
    </cofactor>
</comment>
<feature type="region of interest" description="Disordered" evidence="2">
    <location>
        <begin position="354"/>
        <end position="382"/>
    </location>
</feature>
<dbReference type="InterPro" id="IPR036457">
    <property type="entry name" value="PPM-type-like_dom_sf"/>
</dbReference>
<reference evidence="4" key="1">
    <citation type="submission" date="2020-06" db="EMBL/GenBank/DDBJ databases">
        <title>WGS assembly of Ceratodon purpureus strain R40.</title>
        <authorList>
            <person name="Carey S.B."/>
            <person name="Jenkins J."/>
            <person name="Shu S."/>
            <person name="Lovell J.T."/>
            <person name="Sreedasyam A."/>
            <person name="Maumus F."/>
            <person name="Tiley G.P."/>
            <person name="Fernandez-Pozo N."/>
            <person name="Barry K."/>
            <person name="Chen C."/>
            <person name="Wang M."/>
            <person name="Lipzen A."/>
            <person name="Daum C."/>
            <person name="Saski C.A."/>
            <person name="Payton A.C."/>
            <person name="Mcbreen J.C."/>
            <person name="Conrad R.E."/>
            <person name="Kollar L.M."/>
            <person name="Olsson S."/>
            <person name="Huttunen S."/>
            <person name="Landis J.B."/>
            <person name="Wickett N.J."/>
            <person name="Johnson M.G."/>
            <person name="Rensing S.A."/>
            <person name="Grimwood J."/>
            <person name="Schmutz J."/>
            <person name="Mcdaniel S.F."/>
        </authorList>
    </citation>
    <scope>NUCLEOTIDE SEQUENCE</scope>
    <source>
        <strain evidence="4">R40</strain>
    </source>
</reference>
<keyword evidence="1" id="KW-0460">Magnesium</keyword>
<dbReference type="InterPro" id="IPR001932">
    <property type="entry name" value="PPM-type_phosphatase-like_dom"/>
</dbReference>
<name>A0A8T0J6H1_CERPU</name>
<dbReference type="GO" id="GO:0004722">
    <property type="term" value="F:protein serine/threonine phosphatase activity"/>
    <property type="evidence" value="ECO:0007669"/>
    <property type="project" value="UniProtKB-EC"/>
</dbReference>
<keyword evidence="1" id="KW-0378">Hydrolase</keyword>
<keyword evidence="1" id="KW-0464">Manganese</keyword>
<evidence type="ECO:0000256" key="1">
    <source>
        <dbReference type="RuleBase" id="RU366020"/>
    </source>
</evidence>
<dbReference type="AlphaFoldDB" id="A0A8T0J6H1"/>
<comment type="similarity">
    <text evidence="1">Belongs to the PP2C family.</text>
</comment>
<dbReference type="SMART" id="SM00332">
    <property type="entry name" value="PP2Cc"/>
    <property type="match status" value="1"/>
</dbReference>
<gene>
    <name evidence="4" type="ORF">KC19_1G096900</name>
</gene>
<protein>
    <recommendedName>
        <fullName evidence="1">Protein phosphatase</fullName>
        <ecNumber evidence="1">3.1.3.16</ecNumber>
    </recommendedName>
</protein>
<comment type="catalytic activity">
    <reaction evidence="1">
        <text>O-phospho-L-seryl-[protein] + H2O = L-seryl-[protein] + phosphate</text>
        <dbReference type="Rhea" id="RHEA:20629"/>
        <dbReference type="Rhea" id="RHEA-COMP:9863"/>
        <dbReference type="Rhea" id="RHEA-COMP:11604"/>
        <dbReference type="ChEBI" id="CHEBI:15377"/>
        <dbReference type="ChEBI" id="CHEBI:29999"/>
        <dbReference type="ChEBI" id="CHEBI:43474"/>
        <dbReference type="ChEBI" id="CHEBI:83421"/>
        <dbReference type="EC" id="3.1.3.16"/>
    </reaction>
</comment>
<keyword evidence="1" id="KW-0904">Protein phosphatase</keyword>
<keyword evidence="1" id="KW-0479">Metal-binding</keyword>
<evidence type="ECO:0000313" key="4">
    <source>
        <dbReference type="EMBL" id="KAG0590401.1"/>
    </source>
</evidence>
<dbReference type="OrthoDB" id="60843at2759"/>
<dbReference type="EMBL" id="CM026421">
    <property type="protein sequence ID" value="KAG0590401.1"/>
    <property type="molecule type" value="Genomic_DNA"/>
</dbReference>
<dbReference type="EC" id="3.1.3.16" evidence="1"/>
<accession>A0A8T0J6H1</accession>
<evidence type="ECO:0000259" key="3">
    <source>
        <dbReference type="PROSITE" id="PS51746"/>
    </source>
</evidence>
<dbReference type="PROSITE" id="PS51746">
    <property type="entry name" value="PPM_2"/>
    <property type="match status" value="1"/>
</dbReference>
<proteinExistence type="inferred from homology"/>
<keyword evidence="5" id="KW-1185">Reference proteome</keyword>
<dbReference type="SUPFAM" id="SSF81606">
    <property type="entry name" value="PP2C-like"/>
    <property type="match status" value="1"/>
</dbReference>
<evidence type="ECO:0000313" key="5">
    <source>
        <dbReference type="Proteomes" id="UP000822688"/>
    </source>
</evidence>
<organism evidence="4 5">
    <name type="scientific">Ceratodon purpureus</name>
    <name type="common">Fire moss</name>
    <name type="synonym">Dicranum purpureum</name>
    <dbReference type="NCBI Taxonomy" id="3225"/>
    <lineage>
        <taxon>Eukaryota</taxon>
        <taxon>Viridiplantae</taxon>
        <taxon>Streptophyta</taxon>
        <taxon>Embryophyta</taxon>
        <taxon>Bryophyta</taxon>
        <taxon>Bryophytina</taxon>
        <taxon>Bryopsida</taxon>
        <taxon>Dicranidae</taxon>
        <taxon>Pseudoditrichales</taxon>
        <taxon>Ditrichaceae</taxon>
        <taxon>Ceratodon</taxon>
    </lineage>
</organism>
<dbReference type="PANTHER" id="PTHR12320">
    <property type="entry name" value="PROTEIN PHOSPHATASE 2C"/>
    <property type="match status" value="1"/>
</dbReference>
<dbReference type="Proteomes" id="UP000822688">
    <property type="component" value="Chromosome 1"/>
</dbReference>
<dbReference type="PANTHER" id="PTHR12320:SF60">
    <property type="entry name" value="PROTEIN PHOSPHATASE 2C 26-RELATED"/>
    <property type="match status" value="1"/>
</dbReference>
<comment type="cofactor">
    <cofactor evidence="1">
        <name>Mn(2+)</name>
        <dbReference type="ChEBI" id="CHEBI:29035"/>
    </cofactor>
</comment>
<dbReference type="GO" id="GO:0009507">
    <property type="term" value="C:chloroplast"/>
    <property type="evidence" value="ECO:0007669"/>
    <property type="project" value="TreeGrafter"/>
</dbReference>
<dbReference type="GO" id="GO:0046872">
    <property type="term" value="F:metal ion binding"/>
    <property type="evidence" value="ECO:0007669"/>
    <property type="project" value="UniProtKB-UniRule"/>
</dbReference>
<dbReference type="InterPro" id="IPR039123">
    <property type="entry name" value="PPTC7"/>
</dbReference>
<evidence type="ECO:0000256" key="2">
    <source>
        <dbReference type="SAM" id="MobiDB-lite"/>
    </source>
</evidence>
<comment type="caution">
    <text evidence="4">The sequence shown here is derived from an EMBL/GenBank/DDBJ whole genome shotgun (WGS) entry which is preliminary data.</text>
</comment>
<comment type="catalytic activity">
    <reaction evidence="1">
        <text>O-phospho-L-threonyl-[protein] + H2O = L-threonyl-[protein] + phosphate</text>
        <dbReference type="Rhea" id="RHEA:47004"/>
        <dbReference type="Rhea" id="RHEA-COMP:11060"/>
        <dbReference type="Rhea" id="RHEA-COMP:11605"/>
        <dbReference type="ChEBI" id="CHEBI:15377"/>
        <dbReference type="ChEBI" id="CHEBI:30013"/>
        <dbReference type="ChEBI" id="CHEBI:43474"/>
        <dbReference type="ChEBI" id="CHEBI:61977"/>
        <dbReference type="EC" id="3.1.3.16"/>
    </reaction>
</comment>
<dbReference type="SMART" id="SM00331">
    <property type="entry name" value="PP2C_SIG"/>
    <property type="match status" value="1"/>
</dbReference>